<dbReference type="GO" id="GO:0006508">
    <property type="term" value="P:proteolysis"/>
    <property type="evidence" value="ECO:0007669"/>
    <property type="project" value="UniProtKB-KW"/>
</dbReference>
<dbReference type="Gene3D" id="3.90.70.10">
    <property type="entry name" value="Cysteine proteinases"/>
    <property type="match status" value="1"/>
</dbReference>
<dbReference type="InterPro" id="IPR038765">
    <property type="entry name" value="Papain-like_cys_pep_sf"/>
</dbReference>
<evidence type="ECO:0000259" key="7">
    <source>
        <dbReference type="PROSITE" id="PS50203"/>
    </source>
</evidence>
<dbReference type="PANTHER" id="PTHR46143">
    <property type="entry name" value="CALPAIN-7"/>
    <property type="match status" value="1"/>
</dbReference>
<evidence type="ECO:0000256" key="1">
    <source>
        <dbReference type="ARBA" id="ARBA00010193"/>
    </source>
</evidence>
<dbReference type="Proteomes" id="UP000027002">
    <property type="component" value="Chromosome 5"/>
</dbReference>
<dbReference type="GO" id="GO:0004198">
    <property type="term" value="F:calcium-dependent cysteine-type endopeptidase activity"/>
    <property type="evidence" value="ECO:0007669"/>
    <property type="project" value="InterPro"/>
</dbReference>
<evidence type="ECO:0000256" key="6">
    <source>
        <dbReference type="SAM" id="MobiDB-lite"/>
    </source>
</evidence>
<feature type="region of interest" description="Disordered" evidence="6">
    <location>
        <begin position="65"/>
        <end position="113"/>
    </location>
</feature>
<feature type="compositionally biased region" description="Polar residues" evidence="6">
    <location>
        <begin position="395"/>
        <end position="406"/>
    </location>
</feature>
<evidence type="ECO:0000313" key="9">
    <source>
        <dbReference type="Proteomes" id="UP000027002"/>
    </source>
</evidence>
<accession>A0A8E5HV47</accession>
<dbReference type="EMBL" id="CP072757">
    <property type="protein sequence ID" value="QUC22119.1"/>
    <property type="molecule type" value="Genomic_DNA"/>
</dbReference>
<dbReference type="PROSITE" id="PS50203">
    <property type="entry name" value="CALPAIN_CAT"/>
    <property type="match status" value="1"/>
</dbReference>
<dbReference type="OrthoDB" id="167576at2759"/>
<keyword evidence="9" id="KW-1185">Reference proteome</keyword>
<evidence type="ECO:0000256" key="3">
    <source>
        <dbReference type="ARBA" id="ARBA00022801"/>
    </source>
</evidence>
<reference evidence="8" key="1">
    <citation type="submission" date="2020-03" db="EMBL/GenBank/DDBJ databases">
        <title>A mixture of massive structural variations and highly conserved coding sequences in Ustilaginoidea virens genome.</title>
        <authorList>
            <person name="Zhang K."/>
            <person name="Zhao Z."/>
            <person name="Zhang Z."/>
            <person name="Li Y."/>
            <person name="Hsiang T."/>
            <person name="Sun W."/>
        </authorList>
    </citation>
    <scope>NUCLEOTIDE SEQUENCE</scope>
    <source>
        <strain evidence="8">UV-8b</strain>
    </source>
</reference>
<dbReference type="Pfam" id="PF00648">
    <property type="entry name" value="Peptidase_C2"/>
    <property type="match status" value="1"/>
</dbReference>
<dbReference type="AlphaFoldDB" id="A0A8E5HV47"/>
<dbReference type="Pfam" id="PF01067">
    <property type="entry name" value="Calpain_III"/>
    <property type="match status" value="1"/>
</dbReference>
<keyword evidence="2 5" id="KW-0645">Protease</keyword>
<dbReference type="PANTHER" id="PTHR46143:SF1">
    <property type="entry name" value="CALPAIN-7"/>
    <property type="match status" value="1"/>
</dbReference>
<keyword evidence="4 5" id="KW-0788">Thiol protease</keyword>
<feature type="active site" evidence="5">
    <location>
        <position position="346"/>
    </location>
</feature>
<protein>
    <recommendedName>
        <fullName evidence="7">Calpain catalytic domain-containing protein</fullName>
    </recommendedName>
</protein>
<comment type="similarity">
    <text evidence="1">Belongs to the peptidase C2 family. PalB/RIM13 subfamily.</text>
</comment>
<organism evidence="8 9">
    <name type="scientific">Ustilaginoidea virens</name>
    <name type="common">Rice false smut fungus</name>
    <name type="synonym">Villosiclava virens</name>
    <dbReference type="NCBI Taxonomy" id="1159556"/>
    <lineage>
        <taxon>Eukaryota</taxon>
        <taxon>Fungi</taxon>
        <taxon>Dikarya</taxon>
        <taxon>Ascomycota</taxon>
        <taxon>Pezizomycotina</taxon>
        <taxon>Sordariomycetes</taxon>
        <taxon>Hypocreomycetidae</taxon>
        <taxon>Hypocreales</taxon>
        <taxon>Clavicipitaceae</taxon>
        <taxon>Ustilaginoidea</taxon>
    </lineage>
</organism>
<feature type="compositionally biased region" description="Low complexity" evidence="6">
    <location>
        <begin position="380"/>
        <end position="394"/>
    </location>
</feature>
<gene>
    <name evidence="8" type="ORF">UV8b_06360</name>
</gene>
<dbReference type="InterPro" id="IPR051297">
    <property type="entry name" value="PalB/RIM13"/>
</dbReference>
<feature type="active site" evidence="5">
    <location>
        <position position="179"/>
    </location>
</feature>
<dbReference type="Gene3D" id="2.60.120.380">
    <property type="match status" value="1"/>
</dbReference>
<name>A0A8E5HV47_USTVR</name>
<evidence type="ECO:0000256" key="4">
    <source>
        <dbReference type="ARBA" id="ARBA00022807"/>
    </source>
</evidence>
<dbReference type="InterPro" id="IPR022683">
    <property type="entry name" value="Calpain_III"/>
</dbReference>
<dbReference type="InterPro" id="IPR036213">
    <property type="entry name" value="Calpain_III_sf"/>
</dbReference>
<evidence type="ECO:0000256" key="5">
    <source>
        <dbReference type="PROSITE-ProRule" id="PRU00239"/>
    </source>
</evidence>
<dbReference type="InterPro" id="IPR001300">
    <property type="entry name" value="Peptidase_C2_calpain_cat"/>
</dbReference>
<evidence type="ECO:0000313" key="8">
    <source>
        <dbReference type="EMBL" id="QUC22119.1"/>
    </source>
</evidence>
<feature type="active site" evidence="5">
    <location>
        <position position="366"/>
    </location>
</feature>
<feature type="region of interest" description="Disordered" evidence="6">
    <location>
        <begin position="375"/>
        <end position="406"/>
    </location>
</feature>
<dbReference type="RefSeq" id="XP_042999792.1">
    <property type="nucleotide sequence ID" value="XM_043143857.1"/>
</dbReference>
<evidence type="ECO:0000256" key="2">
    <source>
        <dbReference type="ARBA" id="ARBA00022670"/>
    </source>
</evidence>
<proteinExistence type="inferred from homology"/>
<dbReference type="SUPFAM" id="SSF49758">
    <property type="entry name" value="Calpain large subunit, middle domain (domain III)"/>
    <property type="match status" value="2"/>
</dbReference>
<sequence>MERKAQDEELLATQCSGQDALTHAIRAAELYMSAALDVSNKPDSARLRRKCQELISYAENLKRRLSKTAPPTASPKVRPAVPVEPRAELPGSGSSRLHGNHFPPWDSDSPTVDSQTSSSLFLDDAIFTLSKTQLQNFEAWAKPLDLFKLDDIVDKSSREDAMMQVSNNSDLVQDVTTDCSVVASLSAALHVLVGKRALLSSIFHPFDHEKGRPKLSESGMYVMKMNFNGCARRVTIDDRLPMSRTNRNLFVVDRNNRHLLWPALLEKAYLKVRGGYDFPGSNSSTDLWVLIGWIPEQIFLQKEDSDLNDIWSRISTAYQSQDVVITLGTGRISAEEEKILGLIGEHDYAVENVDSYGGLRRLLIKNPWCDGPSMATLEGSTTQSAASLNQQSSLPGQSATGLSTGSQRSSSRLWVSLEDVAQHFDVMYLNWNPSLFSHRRDYNFSWDIPSKIYREVLSKNPQFAVASSTPGTVWIVVSRHFADAELKLARSGIQGSTAAASRQLGFMSLSIFDNVGHRVHTRGEELYHGPYVDSPQTLVRLEAKPNRQYTVVLDQHELPLPSYSFTMLLFSHCPLTVAEASEAMPCVVEEKGAWTRRTAGGNSSCATYFQNPQYKLSVNRATPVSILLSADLSEIHVHVDIVWAQGNRVTSVRLKDLVASSGEYRRGCAVADIPLLEPGTYTLVCSTFDAGQVAGFALRLASKTAISVTPVPADGAGRLLGKLPRLLMTEGEEKYRVPVDASCLTRATVNMQAVSIPQDGGRTGPPASLMVRVSVVHGHGLGQAVIAVSGQNEFRDPMVPIRTPQFDMEPGRIGAEGLWVLVESIGSHNMAVAMEGHIFSDSPVRVGTWEPI</sequence>
<dbReference type="SUPFAM" id="SSF54001">
    <property type="entry name" value="Cysteine proteinases"/>
    <property type="match status" value="1"/>
</dbReference>
<dbReference type="Pfam" id="PF25435">
    <property type="entry name" value="PalB_C"/>
    <property type="match status" value="1"/>
</dbReference>
<dbReference type="SMART" id="SM00230">
    <property type="entry name" value="CysPc"/>
    <property type="match status" value="1"/>
</dbReference>
<dbReference type="InterPro" id="IPR022682">
    <property type="entry name" value="Calpain_domain_III"/>
</dbReference>
<dbReference type="KEGG" id="uvi:66067137"/>
<feature type="domain" description="Calpain catalytic" evidence="7">
    <location>
        <begin position="96"/>
        <end position="433"/>
    </location>
</feature>
<dbReference type="SMART" id="SM00720">
    <property type="entry name" value="calpain_III"/>
    <property type="match status" value="1"/>
</dbReference>
<dbReference type="GeneID" id="66067137"/>
<keyword evidence="3 5" id="KW-0378">Hydrolase</keyword>